<name>A0A3L6QPQ0_PANMI</name>
<dbReference type="PANTHER" id="PTHR45631">
    <property type="entry name" value="OS07G0107800 PROTEIN-RELATED"/>
    <property type="match status" value="1"/>
</dbReference>
<dbReference type="PANTHER" id="PTHR45631:SF6">
    <property type="entry name" value="OS09G0352000 PROTEIN"/>
    <property type="match status" value="1"/>
</dbReference>
<dbReference type="Proteomes" id="UP000275267">
    <property type="component" value="Unassembled WGS sequence"/>
</dbReference>
<feature type="domain" description="Protein kinase" evidence="1">
    <location>
        <begin position="1"/>
        <end position="140"/>
    </location>
</feature>
<comment type="caution">
    <text evidence="2">The sequence shown here is derived from an EMBL/GenBank/DDBJ whole genome shotgun (WGS) entry which is preliminary data.</text>
</comment>
<evidence type="ECO:0000313" key="2">
    <source>
        <dbReference type="EMBL" id="RLM85041.1"/>
    </source>
</evidence>
<keyword evidence="3" id="KW-1185">Reference proteome</keyword>
<dbReference type="EMBL" id="PQIB02000011">
    <property type="protein sequence ID" value="RLM85041.1"/>
    <property type="molecule type" value="Genomic_DNA"/>
</dbReference>
<evidence type="ECO:0000313" key="3">
    <source>
        <dbReference type="Proteomes" id="UP000275267"/>
    </source>
</evidence>
<proteinExistence type="predicted"/>
<dbReference type="GO" id="GO:0005524">
    <property type="term" value="F:ATP binding"/>
    <property type="evidence" value="ECO:0007669"/>
    <property type="project" value="InterPro"/>
</dbReference>
<sequence>MVHRDVKTSNILLGRNLQAKIADFGLSKTFLSDSQTHISASAAGTAGYIDPEYYHTGRLTESSDVYSFGVVLLEVTTGELPILSITDARFGGAYDISSMWKVVETTLMCTADAAAQRPTMETVVVQLKECLALEEARHRQ</sequence>
<accession>A0A3L6QPQ0</accession>
<dbReference type="InterPro" id="IPR011009">
    <property type="entry name" value="Kinase-like_dom_sf"/>
</dbReference>
<dbReference type="PROSITE" id="PS00108">
    <property type="entry name" value="PROTEIN_KINASE_ST"/>
    <property type="match status" value="1"/>
</dbReference>
<protein>
    <submittedName>
        <fullName evidence="2">Receptor-like protein kinase family protein</fullName>
    </submittedName>
</protein>
<dbReference type="InterPro" id="IPR001245">
    <property type="entry name" value="Ser-Thr/Tyr_kinase_cat_dom"/>
</dbReference>
<organism evidence="2 3">
    <name type="scientific">Panicum miliaceum</name>
    <name type="common">Proso millet</name>
    <name type="synonym">Broomcorn millet</name>
    <dbReference type="NCBI Taxonomy" id="4540"/>
    <lineage>
        <taxon>Eukaryota</taxon>
        <taxon>Viridiplantae</taxon>
        <taxon>Streptophyta</taxon>
        <taxon>Embryophyta</taxon>
        <taxon>Tracheophyta</taxon>
        <taxon>Spermatophyta</taxon>
        <taxon>Magnoliopsida</taxon>
        <taxon>Liliopsida</taxon>
        <taxon>Poales</taxon>
        <taxon>Poaceae</taxon>
        <taxon>PACMAD clade</taxon>
        <taxon>Panicoideae</taxon>
        <taxon>Panicodae</taxon>
        <taxon>Paniceae</taxon>
        <taxon>Panicinae</taxon>
        <taxon>Panicum</taxon>
        <taxon>Panicum sect. Panicum</taxon>
    </lineage>
</organism>
<dbReference type="SUPFAM" id="SSF56112">
    <property type="entry name" value="Protein kinase-like (PK-like)"/>
    <property type="match status" value="1"/>
</dbReference>
<evidence type="ECO:0000259" key="1">
    <source>
        <dbReference type="PROSITE" id="PS50011"/>
    </source>
</evidence>
<gene>
    <name evidence="2" type="ORF">C2845_PM04G14870</name>
</gene>
<dbReference type="OrthoDB" id="683166at2759"/>
<dbReference type="InterPro" id="IPR008271">
    <property type="entry name" value="Ser/Thr_kinase_AS"/>
</dbReference>
<reference evidence="3" key="1">
    <citation type="journal article" date="2019" name="Nat. Commun.">
        <title>The genome of broomcorn millet.</title>
        <authorList>
            <person name="Zou C."/>
            <person name="Miki D."/>
            <person name="Li D."/>
            <person name="Tang Q."/>
            <person name="Xiao L."/>
            <person name="Rajput S."/>
            <person name="Deng P."/>
            <person name="Jia W."/>
            <person name="Huang R."/>
            <person name="Zhang M."/>
            <person name="Sun Y."/>
            <person name="Hu J."/>
            <person name="Fu X."/>
            <person name="Schnable P.S."/>
            <person name="Li F."/>
            <person name="Zhang H."/>
            <person name="Feng B."/>
            <person name="Zhu X."/>
            <person name="Liu R."/>
            <person name="Schnable J.C."/>
            <person name="Zhu J.-K."/>
            <person name="Zhang H."/>
        </authorList>
    </citation>
    <scope>NUCLEOTIDE SEQUENCE [LARGE SCALE GENOMIC DNA]</scope>
</reference>
<dbReference type="GO" id="GO:0004672">
    <property type="term" value="F:protein kinase activity"/>
    <property type="evidence" value="ECO:0007669"/>
    <property type="project" value="InterPro"/>
</dbReference>
<dbReference type="PROSITE" id="PS50011">
    <property type="entry name" value="PROTEIN_KINASE_DOM"/>
    <property type="match status" value="1"/>
</dbReference>
<dbReference type="InterPro" id="IPR000719">
    <property type="entry name" value="Prot_kinase_dom"/>
</dbReference>
<dbReference type="AlphaFoldDB" id="A0A3L6QPQ0"/>
<dbReference type="Gene3D" id="1.10.510.10">
    <property type="entry name" value="Transferase(Phosphotransferase) domain 1"/>
    <property type="match status" value="1"/>
</dbReference>
<dbReference type="Pfam" id="PF07714">
    <property type="entry name" value="PK_Tyr_Ser-Thr"/>
    <property type="match status" value="1"/>
</dbReference>
<dbReference type="STRING" id="4540.A0A3L6QPQ0"/>